<evidence type="ECO:0000259" key="3">
    <source>
        <dbReference type="PROSITE" id="PS51649"/>
    </source>
</evidence>
<accession>A0A9R1XBN6</accession>
<dbReference type="InterPro" id="IPR027356">
    <property type="entry name" value="NPH3_dom"/>
</dbReference>
<sequence>MVANLIDNYLAEVASDVNLKLKKFQSLVATVTDFARSIDEGMYRAIDIYLKQKFELKWRNLVIVILQAHPWLIDFDWELLCRLMAYQKLSLEANTHAAQNKRLPLRFIVRGSLLREASAADICCRLLLCLLKLQLTDIPEQHVLPESGNVHLFPFVWIASPREEHERKK</sequence>
<keyword evidence="5" id="KW-1185">Reference proteome</keyword>
<feature type="domain" description="NPH3" evidence="3">
    <location>
        <begin position="1"/>
        <end position="118"/>
    </location>
</feature>
<name>A0A9R1XBN6_LACSA</name>
<dbReference type="InterPro" id="IPR043454">
    <property type="entry name" value="NPH3/RPT2-like"/>
</dbReference>
<reference evidence="4 5" key="1">
    <citation type="journal article" date="2017" name="Nat. Commun.">
        <title>Genome assembly with in vitro proximity ligation data and whole-genome triplication in lettuce.</title>
        <authorList>
            <person name="Reyes-Chin-Wo S."/>
            <person name="Wang Z."/>
            <person name="Yang X."/>
            <person name="Kozik A."/>
            <person name="Arikit S."/>
            <person name="Song C."/>
            <person name="Xia L."/>
            <person name="Froenicke L."/>
            <person name="Lavelle D.O."/>
            <person name="Truco M.J."/>
            <person name="Xia R."/>
            <person name="Zhu S."/>
            <person name="Xu C."/>
            <person name="Xu H."/>
            <person name="Xu X."/>
            <person name="Cox K."/>
            <person name="Korf I."/>
            <person name="Meyers B.C."/>
            <person name="Michelmore R.W."/>
        </authorList>
    </citation>
    <scope>NUCLEOTIDE SEQUENCE [LARGE SCALE GENOMIC DNA]</scope>
    <source>
        <strain evidence="5">cv. Salinas</strain>
        <tissue evidence="4">Seedlings</tissue>
    </source>
</reference>
<dbReference type="Pfam" id="PF03000">
    <property type="entry name" value="NPH3"/>
    <property type="match status" value="1"/>
</dbReference>
<comment type="similarity">
    <text evidence="2">Belongs to the NPH3 family.</text>
</comment>
<proteinExistence type="inferred from homology"/>
<gene>
    <name evidence="4" type="ORF">LSAT_V11C500238950</name>
</gene>
<dbReference type="PANTHER" id="PTHR32370">
    <property type="entry name" value="OS12G0117600 PROTEIN"/>
    <property type="match status" value="1"/>
</dbReference>
<dbReference type="EMBL" id="NBSK02000005">
    <property type="protein sequence ID" value="KAJ0206751.1"/>
    <property type="molecule type" value="Genomic_DNA"/>
</dbReference>
<dbReference type="Proteomes" id="UP000235145">
    <property type="component" value="Unassembled WGS sequence"/>
</dbReference>
<comment type="caution">
    <text evidence="4">The sequence shown here is derived from an EMBL/GenBank/DDBJ whole genome shotgun (WGS) entry which is preliminary data.</text>
</comment>
<protein>
    <recommendedName>
        <fullName evidence="3">NPH3 domain-containing protein</fullName>
    </recommendedName>
</protein>
<evidence type="ECO:0000256" key="2">
    <source>
        <dbReference type="PROSITE-ProRule" id="PRU00982"/>
    </source>
</evidence>
<organism evidence="4 5">
    <name type="scientific">Lactuca sativa</name>
    <name type="common">Garden lettuce</name>
    <dbReference type="NCBI Taxonomy" id="4236"/>
    <lineage>
        <taxon>Eukaryota</taxon>
        <taxon>Viridiplantae</taxon>
        <taxon>Streptophyta</taxon>
        <taxon>Embryophyta</taxon>
        <taxon>Tracheophyta</taxon>
        <taxon>Spermatophyta</taxon>
        <taxon>Magnoliopsida</taxon>
        <taxon>eudicotyledons</taxon>
        <taxon>Gunneridae</taxon>
        <taxon>Pentapetalae</taxon>
        <taxon>asterids</taxon>
        <taxon>campanulids</taxon>
        <taxon>Asterales</taxon>
        <taxon>Asteraceae</taxon>
        <taxon>Cichorioideae</taxon>
        <taxon>Cichorieae</taxon>
        <taxon>Lactucinae</taxon>
        <taxon>Lactuca</taxon>
    </lineage>
</organism>
<evidence type="ECO:0000256" key="1">
    <source>
        <dbReference type="ARBA" id="ARBA00022786"/>
    </source>
</evidence>
<evidence type="ECO:0000313" key="4">
    <source>
        <dbReference type="EMBL" id="KAJ0206751.1"/>
    </source>
</evidence>
<dbReference type="AlphaFoldDB" id="A0A9R1XBN6"/>
<evidence type="ECO:0000313" key="5">
    <source>
        <dbReference type="Proteomes" id="UP000235145"/>
    </source>
</evidence>
<keyword evidence="1" id="KW-0833">Ubl conjugation pathway</keyword>
<dbReference type="PROSITE" id="PS51649">
    <property type="entry name" value="NPH3"/>
    <property type="match status" value="1"/>
</dbReference>